<protein>
    <submittedName>
        <fullName evidence="2">Uncharacterized protein</fullName>
    </submittedName>
</protein>
<feature type="transmembrane region" description="Helical" evidence="1">
    <location>
        <begin position="6"/>
        <end position="27"/>
    </location>
</feature>
<organism evidence="2">
    <name type="scientific">marine sediment metagenome</name>
    <dbReference type="NCBI Taxonomy" id="412755"/>
    <lineage>
        <taxon>unclassified sequences</taxon>
        <taxon>metagenomes</taxon>
        <taxon>ecological metagenomes</taxon>
    </lineage>
</organism>
<dbReference type="AlphaFoldDB" id="X1FCJ7"/>
<reference evidence="2" key="1">
    <citation type="journal article" date="2014" name="Front. Microbiol.">
        <title>High frequency of phylogenetically diverse reductive dehalogenase-homologous genes in deep subseafloor sedimentary metagenomes.</title>
        <authorList>
            <person name="Kawai M."/>
            <person name="Futagami T."/>
            <person name="Toyoda A."/>
            <person name="Takaki Y."/>
            <person name="Nishi S."/>
            <person name="Hori S."/>
            <person name="Arai W."/>
            <person name="Tsubouchi T."/>
            <person name="Morono Y."/>
            <person name="Uchiyama I."/>
            <person name="Ito T."/>
            <person name="Fujiyama A."/>
            <person name="Inagaki F."/>
            <person name="Takami H."/>
        </authorList>
    </citation>
    <scope>NUCLEOTIDE SEQUENCE</scope>
    <source>
        <strain evidence="2">Expedition CK06-06</strain>
    </source>
</reference>
<gene>
    <name evidence="2" type="ORF">S01H4_53598</name>
</gene>
<proteinExistence type="predicted"/>
<accession>X1FCJ7</accession>
<evidence type="ECO:0000313" key="2">
    <source>
        <dbReference type="EMBL" id="GAH18448.1"/>
    </source>
</evidence>
<name>X1FCJ7_9ZZZZ</name>
<keyword evidence="1" id="KW-0472">Membrane</keyword>
<dbReference type="EMBL" id="BART01030761">
    <property type="protein sequence ID" value="GAH18448.1"/>
    <property type="molecule type" value="Genomic_DNA"/>
</dbReference>
<comment type="caution">
    <text evidence="2">The sequence shown here is derived from an EMBL/GenBank/DDBJ whole genome shotgun (WGS) entry which is preliminary data.</text>
</comment>
<keyword evidence="1" id="KW-0812">Transmembrane</keyword>
<keyword evidence="1" id="KW-1133">Transmembrane helix</keyword>
<sequence length="43" mass="4184">MSGCIFIGSIVGFIVCSIGFGVIGIVLEGCCSGSLGTIGVIGF</sequence>
<evidence type="ECO:0000256" key="1">
    <source>
        <dbReference type="SAM" id="Phobius"/>
    </source>
</evidence>